<keyword evidence="2" id="KW-1185">Reference proteome</keyword>
<evidence type="ECO:0000313" key="1">
    <source>
        <dbReference type="EMBL" id="BAV95102.1"/>
    </source>
</evidence>
<evidence type="ECO:0000313" key="2">
    <source>
        <dbReference type="Proteomes" id="UP000243197"/>
    </source>
</evidence>
<protein>
    <recommendedName>
        <fullName evidence="3">Lipoprotein</fullName>
    </recommendedName>
</protein>
<organism evidence="1 2">
    <name type="scientific">Ichthyobacterium seriolicida</name>
    <dbReference type="NCBI Taxonomy" id="242600"/>
    <lineage>
        <taxon>Bacteria</taxon>
        <taxon>Pseudomonadati</taxon>
        <taxon>Bacteroidota</taxon>
        <taxon>Flavobacteriia</taxon>
        <taxon>Flavobacteriales</taxon>
        <taxon>Ichthyobacteriaceae</taxon>
        <taxon>Ichthyobacterium</taxon>
    </lineage>
</organism>
<evidence type="ECO:0008006" key="3">
    <source>
        <dbReference type="Google" id="ProtNLM"/>
    </source>
</evidence>
<dbReference type="Proteomes" id="UP000243197">
    <property type="component" value="Chromosome"/>
</dbReference>
<reference evidence="1 2" key="1">
    <citation type="submission" date="2014-03" db="EMBL/GenBank/DDBJ databases">
        <title>complete genome sequence of Flavobacteriaceae bacterium JBKA-6.</title>
        <authorList>
            <person name="Takano T."/>
            <person name="Nakamura Y."/>
            <person name="Takuma S."/>
            <person name="Yasuike M."/>
            <person name="Matsuyama T."/>
            <person name="Sakai T."/>
            <person name="Fujiwara A."/>
            <person name="Kimoto K."/>
            <person name="Fukuda Y."/>
            <person name="Kondo H."/>
            <person name="Hirono I."/>
            <person name="Nakayasu C."/>
        </authorList>
    </citation>
    <scope>NUCLEOTIDE SEQUENCE [LARGE SCALE GENOMIC DNA]</scope>
    <source>
        <strain evidence="1 2">JBKA-6</strain>
    </source>
</reference>
<sequence length="180" mass="21171">MFRKALIIILLLTLISCKYNPYSLETHQSNLEVIKQGVIDPELVGIWAKTPIPGLKIDSIKIYIFRKDKVFNEKVIYYKKLKEFKCDNSYEGNLLWALESLKSEGVVYSMFEKYVLGKTSFLERVDYLIRNDTLYWGGVKNKFDTKSKFMKLEKYNREMYDKLLKTDLPCMDSISDINSN</sequence>
<dbReference type="EMBL" id="AP014564">
    <property type="protein sequence ID" value="BAV95102.1"/>
    <property type="molecule type" value="Genomic_DNA"/>
</dbReference>
<gene>
    <name evidence="1" type="ORF">JBKA6_1089</name>
</gene>
<dbReference type="RefSeq" id="WP_096686630.1">
    <property type="nucleotide sequence ID" value="NZ_AP014564.1"/>
</dbReference>
<proteinExistence type="predicted"/>
<accession>A0A1J1E6Y5</accession>
<dbReference type="PROSITE" id="PS51257">
    <property type="entry name" value="PROKAR_LIPOPROTEIN"/>
    <property type="match status" value="1"/>
</dbReference>
<name>A0A1J1E6Y5_9FLAO</name>
<dbReference type="AlphaFoldDB" id="A0A1J1E6Y5"/>
<dbReference type="KEGG" id="ise:JBKA6_1089"/>